<dbReference type="PANTHER" id="PTHR11011:SF60">
    <property type="entry name" value="FATTY ACYL-COA REDUCTASE-RELATED"/>
    <property type="match status" value="1"/>
</dbReference>
<dbReference type="GO" id="GO:0102965">
    <property type="term" value="F:alcohol-forming long-chain fatty acyl-CoA reductase activity"/>
    <property type="evidence" value="ECO:0007669"/>
    <property type="project" value="UniProtKB-EC"/>
</dbReference>
<comment type="similarity">
    <text evidence="1">Belongs to the fatty acyl-CoA reductase family.</text>
</comment>
<dbReference type="Proteomes" id="UP001461498">
    <property type="component" value="Unassembled WGS sequence"/>
</dbReference>
<evidence type="ECO:0000313" key="3">
    <source>
        <dbReference type="EMBL" id="KAK9512592.1"/>
    </source>
</evidence>
<keyword evidence="1" id="KW-0443">Lipid metabolism</keyword>
<dbReference type="SUPFAM" id="SSF51735">
    <property type="entry name" value="NAD(P)-binding Rossmann-fold domains"/>
    <property type="match status" value="1"/>
</dbReference>
<organism evidence="3 4">
    <name type="scientific">Rhynocoris fuscipes</name>
    <dbReference type="NCBI Taxonomy" id="488301"/>
    <lineage>
        <taxon>Eukaryota</taxon>
        <taxon>Metazoa</taxon>
        <taxon>Ecdysozoa</taxon>
        <taxon>Arthropoda</taxon>
        <taxon>Hexapoda</taxon>
        <taxon>Insecta</taxon>
        <taxon>Pterygota</taxon>
        <taxon>Neoptera</taxon>
        <taxon>Paraneoptera</taxon>
        <taxon>Hemiptera</taxon>
        <taxon>Heteroptera</taxon>
        <taxon>Panheteroptera</taxon>
        <taxon>Cimicomorpha</taxon>
        <taxon>Reduviidae</taxon>
        <taxon>Harpactorinae</taxon>
        <taxon>Harpactorini</taxon>
        <taxon>Rhynocoris</taxon>
    </lineage>
</organism>
<proteinExistence type="inferred from homology"/>
<dbReference type="Gene3D" id="3.40.50.720">
    <property type="entry name" value="NAD(P)-binding Rossmann-like Domain"/>
    <property type="match status" value="1"/>
</dbReference>
<feature type="domain" description="Thioester reductase (TE)" evidence="2">
    <location>
        <begin position="15"/>
        <end position="281"/>
    </location>
</feature>
<dbReference type="InterPro" id="IPR026055">
    <property type="entry name" value="FAR"/>
</dbReference>
<dbReference type="Pfam" id="PF07993">
    <property type="entry name" value="NAD_binding_4"/>
    <property type="match status" value="1"/>
</dbReference>
<dbReference type="EC" id="1.2.1.84" evidence="1"/>
<keyword evidence="1" id="KW-0560">Oxidoreductase</keyword>
<dbReference type="GO" id="GO:0080019">
    <property type="term" value="F:alcohol-forming very long-chain fatty acyl-CoA reductase activity"/>
    <property type="evidence" value="ECO:0007669"/>
    <property type="project" value="InterPro"/>
</dbReference>
<evidence type="ECO:0000313" key="4">
    <source>
        <dbReference type="Proteomes" id="UP001461498"/>
    </source>
</evidence>
<dbReference type="PANTHER" id="PTHR11011">
    <property type="entry name" value="MALE STERILITY PROTEIN 2-RELATED"/>
    <property type="match status" value="1"/>
</dbReference>
<gene>
    <name evidence="3" type="ORF">O3M35_000983</name>
</gene>
<dbReference type="EMBL" id="JAPXFL010000001">
    <property type="protein sequence ID" value="KAK9512592.1"/>
    <property type="molecule type" value="Genomic_DNA"/>
</dbReference>
<sequence>MSAIASFYKNKTIFISGGTGFIGKLLIEQLLRKTEPRRLYLLIREKKGESSYVRKEKIFQNVVFDHLKATKPNYLEKVSTIPGDLTKKNLGISEEDIERICDETEVVIHGGATVSMSELLKPVIDVNLKGSLSMMALGQKIKNLQAFALISTAYSFCPYPEIKEELNNIHIKPDELINLVDNLTEEFIFLNTSILGKWPNPYTLSKALVETAVKDHAKDLPLAIIRPSIIMGTYSEPVPGWIDNYYGPTGYMSAFATGIVRPVNVNPKEEADLVPGDMVASCTLAAAYKTSLSQ</sequence>
<dbReference type="GO" id="GO:0035336">
    <property type="term" value="P:long-chain fatty-acyl-CoA metabolic process"/>
    <property type="evidence" value="ECO:0007669"/>
    <property type="project" value="TreeGrafter"/>
</dbReference>
<dbReference type="GO" id="GO:0005777">
    <property type="term" value="C:peroxisome"/>
    <property type="evidence" value="ECO:0007669"/>
    <property type="project" value="TreeGrafter"/>
</dbReference>
<keyword evidence="1" id="KW-0521">NADP</keyword>
<protein>
    <recommendedName>
        <fullName evidence="1">Fatty acyl-CoA reductase</fullName>
        <ecNumber evidence="1">1.2.1.84</ecNumber>
    </recommendedName>
</protein>
<dbReference type="InterPro" id="IPR013120">
    <property type="entry name" value="FAR_NAD-bd"/>
</dbReference>
<keyword evidence="1" id="KW-0444">Lipid biosynthesis</keyword>
<dbReference type="CDD" id="cd05236">
    <property type="entry name" value="FAR-N_SDR_e"/>
    <property type="match status" value="1"/>
</dbReference>
<comment type="caution">
    <text evidence="3">The sequence shown here is derived from an EMBL/GenBank/DDBJ whole genome shotgun (WGS) entry which is preliminary data.</text>
</comment>
<reference evidence="3 4" key="1">
    <citation type="submission" date="2022-12" db="EMBL/GenBank/DDBJ databases">
        <title>Chromosome-level genome assembly of true bugs.</title>
        <authorList>
            <person name="Ma L."/>
            <person name="Li H."/>
        </authorList>
    </citation>
    <scope>NUCLEOTIDE SEQUENCE [LARGE SCALE GENOMIC DNA]</scope>
    <source>
        <strain evidence="3">Lab_2022b</strain>
    </source>
</reference>
<name>A0AAW1DT15_9HEMI</name>
<comment type="catalytic activity">
    <reaction evidence="1">
        <text>a long-chain fatty acyl-CoA + 2 NADPH + 2 H(+) = a long-chain primary fatty alcohol + 2 NADP(+) + CoA</text>
        <dbReference type="Rhea" id="RHEA:52716"/>
        <dbReference type="ChEBI" id="CHEBI:15378"/>
        <dbReference type="ChEBI" id="CHEBI:57287"/>
        <dbReference type="ChEBI" id="CHEBI:57783"/>
        <dbReference type="ChEBI" id="CHEBI:58349"/>
        <dbReference type="ChEBI" id="CHEBI:77396"/>
        <dbReference type="ChEBI" id="CHEBI:83139"/>
        <dbReference type="EC" id="1.2.1.84"/>
    </reaction>
</comment>
<dbReference type="AlphaFoldDB" id="A0AAW1DT15"/>
<keyword evidence="4" id="KW-1185">Reference proteome</keyword>
<dbReference type="InterPro" id="IPR036291">
    <property type="entry name" value="NAD(P)-bd_dom_sf"/>
</dbReference>
<accession>A0AAW1DT15</accession>
<evidence type="ECO:0000256" key="1">
    <source>
        <dbReference type="RuleBase" id="RU363097"/>
    </source>
</evidence>
<comment type="function">
    <text evidence="1">Catalyzes the reduction of fatty acyl-CoA to fatty alcohols.</text>
</comment>
<evidence type="ECO:0000259" key="2">
    <source>
        <dbReference type="Pfam" id="PF07993"/>
    </source>
</evidence>